<name>A0A0K0D020_ANGCA</name>
<sequence length="81" mass="9246">MQARMIRYDVIGLAETRRRHLFNAVYDTGEELFPGTCDSKGIGGVGVLVNTSEHRFIRTAYNPNRTSTIEKMWINVEDVDL</sequence>
<dbReference type="AlphaFoldDB" id="A0A0K0D020"/>
<evidence type="ECO:0000313" key="2">
    <source>
        <dbReference type="WBParaSite" id="ACAC_0000338701-mRNA-1"/>
    </source>
</evidence>
<keyword evidence="1" id="KW-1185">Reference proteome</keyword>
<dbReference type="Proteomes" id="UP000035642">
    <property type="component" value="Unassembled WGS sequence"/>
</dbReference>
<evidence type="ECO:0000313" key="1">
    <source>
        <dbReference type="Proteomes" id="UP000035642"/>
    </source>
</evidence>
<proteinExistence type="predicted"/>
<reference evidence="1" key="1">
    <citation type="submission" date="2012-09" db="EMBL/GenBank/DDBJ databases">
        <authorList>
            <person name="Martin A.A."/>
        </authorList>
    </citation>
    <scope>NUCLEOTIDE SEQUENCE</scope>
</reference>
<organism evidence="1 2">
    <name type="scientific">Angiostrongylus cantonensis</name>
    <name type="common">Rat lungworm</name>
    <dbReference type="NCBI Taxonomy" id="6313"/>
    <lineage>
        <taxon>Eukaryota</taxon>
        <taxon>Metazoa</taxon>
        <taxon>Ecdysozoa</taxon>
        <taxon>Nematoda</taxon>
        <taxon>Chromadorea</taxon>
        <taxon>Rhabditida</taxon>
        <taxon>Rhabditina</taxon>
        <taxon>Rhabditomorpha</taxon>
        <taxon>Strongyloidea</taxon>
        <taxon>Metastrongylidae</taxon>
        <taxon>Angiostrongylus</taxon>
    </lineage>
</organism>
<protein>
    <submittedName>
        <fullName evidence="2">Transposase</fullName>
    </submittedName>
</protein>
<accession>A0A0K0D020</accession>
<dbReference type="WBParaSite" id="ACAC_0000338701-mRNA-1">
    <property type="protein sequence ID" value="ACAC_0000338701-mRNA-1"/>
    <property type="gene ID" value="ACAC_0000338701"/>
</dbReference>
<reference evidence="2" key="2">
    <citation type="submission" date="2017-02" db="UniProtKB">
        <authorList>
            <consortium name="WormBaseParasite"/>
        </authorList>
    </citation>
    <scope>IDENTIFICATION</scope>
</reference>